<evidence type="ECO:0000313" key="7">
    <source>
        <dbReference type="EMBL" id="CRL04093.1"/>
    </source>
</evidence>
<keyword evidence="4" id="KW-0012">Acyltransferase</keyword>
<dbReference type="GO" id="GO:0006654">
    <property type="term" value="P:phosphatidic acid biosynthetic process"/>
    <property type="evidence" value="ECO:0007669"/>
    <property type="project" value="TreeGrafter"/>
</dbReference>
<dbReference type="AlphaFoldDB" id="A0A1J1IV57"/>
<reference evidence="7 8" key="1">
    <citation type="submission" date="2015-04" db="EMBL/GenBank/DDBJ databases">
        <authorList>
            <person name="Syromyatnikov M.Y."/>
            <person name="Popov V.N."/>
        </authorList>
    </citation>
    <scope>NUCLEOTIDE SEQUENCE [LARGE SCALE GENOMIC DNA]</scope>
</reference>
<evidence type="ECO:0000256" key="1">
    <source>
        <dbReference type="ARBA" id="ARBA00004728"/>
    </source>
</evidence>
<dbReference type="SUPFAM" id="SSF69593">
    <property type="entry name" value="Glycerol-3-phosphate (1)-acyltransferase"/>
    <property type="match status" value="1"/>
</dbReference>
<dbReference type="CDD" id="cd07989">
    <property type="entry name" value="LPLAT_AGPAT-like"/>
    <property type="match status" value="1"/>
</dbReference>
<accession>A0A1J1IV57</accession>
<keyword evidence="5" id="KW-1133">Transmembrane helix</keyword>
<dbReference type="Pfam" id="PF01553">
    <property type="entry name" value="Acyltransferase"/>
    <property type="match status" value="1"/>
</dbReference>
<dbReference type="EC" id="2.3.1.51" evidence="2"/>
<proteinExistence type="predicted"/>
<dbReference type="InterPro" id="IPR002123">
    <property type="entry name" value="Plipid/glycerol_acylTrfase"/>
</dbReference>
<evidence type="ECO:0000256" key="2">
    <source>
        <dbReference type="ARBA" id="ARBA00013211"/>
    </source>
</evidence>
<evidence type="ECO:0000256" key="3">
    <source>
        <dbReference type="ARBA" id="ARBA00022679"/>
    </source>
</evidence>
<dbReference type="GO" id="GO:0003841">
    <property type="term" value="F:1-acylglycerol-3-phosphate O-acyltransferase activity"/>
    <property type="evidence" value="ECO:0007669"/>
    <property type="project" value="UniProtKB-EC"/>
</dbReference>
<gene>
    <name evidence="7" type="ORF">CLUMA_CG017206</name>
</gene>
<dbReference type="SMART" id="SM00563">
    <property type="entry name" value="PlsC"/>
    <property type="match status" value="1"/>
</dbReference>
<feature type="transmembrane region" description="Helical" evidence="5">
    <location>
        <begin position="23"/>
        <end position="49"/>
    </location>
</feature>
<dbReference type="PANTHER" id="PTHR10434:SF11">
    <property type="entry name" value="1-ACYL-SN-GLYCEROL-3-PHOSPHATE ACYLTRANSFERASE"/>
    <property type="match status" value="1"/>
</dbReference>
<keyword evidence="5" id="KW-0812">Transmembrane</keyword>
<dbReference type="STRING" id="568069.A0A1J1IV57"/>
<sequence>MVESEYLKSLRIKLKLGGVLNIIIYYLKYAIFFCFVNLSLWIIIATAIITRRFRNSRNALFCGMMMQKVGRLLGVNIISKISDEININESYLFIINHQSYLDAIIMSHILTIFGNAAPVSKKFSPFLLHVWAAAYFCDGIILDEKDKTVAKNAMNEKIISLKTEKRNFILFPEGSRNDSTELLPFKKGAFKISEKTHMKIIPVVVQKFPFLDHRKKVFGKGIVHVEFLSPMLKSENESIDEFTQRAYEIMNSKYHSMNPQ</sequence>
<dbReference type="EMBL" id="CVRI01000061">
    <property type="protein sequence ID" value="CRL04093.1"/>
    <property type="molecule type" value="Genomic_DNA"/>
</dbReference>
<keyword evidence="8" id="KW-1185">Reference proteome</keyword>
<evidence type="ECO:0000256" key="5">
    <source>
        <dbReference type="SAM" id="Phobius"/>
    </source>
</evidence>
<comment type="pathway">
    <text evidence="1">Phospholipid metabolism; CDP-diacylglycerol biosynthesis; CDP-diacylglycerol from sn-glycerol 3-phosphate: step 2/3.</text>
</comment>
<keyword evidence="5" id="KW-0472">Membrane</keyword>
<evidence type="ECO:0000313" key="8">
    <source>
        <dbReference type="Proteomes" id="UP000183832"/>
    </source>
</evidence>
<dbReference type="OrthoDB" id="202234at2759"/>
<evidence type="ECO:0000259" key="6">
    <source>
        <dbReference type="SMART" id="SM00563"/>
    </source>
</evidence>
<organism evidence="7 8">
    <name type="scientific">Clunio marinus</name>
    <dbReference type="NCBI Taxonomy" id="568069"/>
    <lineage>
        <taxon>Eukaryota</taxon>
        <taxon>Metazoa</taxon>
        <taxon>Ecdysozoa</taxon>
        <taxon>Arthropoda</taxon>
        <taxon>Hexapoda</taxon>
        <taxon>Insecta</taxon>
        <taxon>Pterygota</taxon>
        <taxon>Neoptera</taxon>
        <taxon>Endopterygota</taxon>
        <taxon>Diptera</taxon>
        <taxon>Nematocera</taxon>
        <taxon>Chironomoidea</taxon>
        <taxon>Chironomidae</taxon>
        <taxon>Clunio</taxon>
    </lineage>
</organism>
<dbReference type="Proteomes" id="UP000183832">
    <property type="component" value="Unassembled WGS sequence"/>
</dbReference>
<keyword evidence="3" id="KW-0808">Transferase</keyword>
<feature type="domain" description="Phospholipid/glycerol acyltransferase" evidence="6">
    <location>
        <begin position="91"/>
        <end position="208"/>
    </location>
</feature>
<protein>
    <recommendedName>
        <fullName evidence="2">1-acylglycerol-3-phosphate O-acyltransferase</fullName>
        <ecNumber evidence="2">2.3.1.51</ecNumber>
    </recommendedName>
</protein>
<dbReference type="GO" id="GO:0005783">
    <property type="term" value="C:endoplasmic reticulum"/>
    <property type="evidence" value="ECO:0007669"/>
    <property type="project" value="TreeGrafter"/>
</dbReference>
<evidence type="ECO:0000256" key="4">
    <source>
        <dbReference type="ARBA" id="ARBA00023315"/>
    </source>
</evidence>
<dbReference type="PANTHER" id="PTHR10434">
    <property type="entry name" value="1-ACYL-SN-GLYCEROL-3-PHOSPHATE ACYLTRANSFERASE"/>
    <property type="match status" value="1"/>
</dbReference>
<name>A0A1J1IV57_9DIPT</name>